<dbReference type="RefSeq" id="WP_026420376.1">
    <property type="nucleotide sequence ID" value="NZ_AUBJ02000001.1"/>
</dbReference>
<name>A0ABT1JEM2_ACTCY</name>
<evidence type="ECO:0000313" key="2">
    <source>
        <dbReference type="Proteomes" id="UP000791080"/>
    </source>
</evidence>
<dbReference type="Proteomes" id="UP000791080">
    <property type="component" value="Unassembled WGS sequence"/>
</dbReference>
<reference evidence="1 2" key="1">
    <citation type="submission" date="2022-06" db="EMBL/GenBank/DDBJ databases">
        <title>Genomic Encyclopedia of Type Strains, Phase I: the one thousand microbial genomes (KMG-I) project.</title>
        <authorList>
            <person name="Kyrpides N."/>
        </authorList>
    </citation>
    <scope>NUCLEOTIDE SEQUENCE [LARGE SCALE GENOMIC DNA]</scope>
    <source>
        <strain evidence="1 2">DSM 43889</strain>
    </source>
</reference>
<dbReference type="EMBL" id="AUBJ02000001">
    <property type="protein sequence ID" value="MCP2330945.1"/>
    <property type="molecule type" value="Genomic_DNA"/>
</dbReference>
<organism evidence="1 2">
    <name type="scientific">Actinoalloteichus caeruleus DSM 43889</name>
    <dbReference type="NCBI Taxonomy" id="1120930"/>
    <lineage>
        <taxon>Bacteria</taxon>
        <taxon>Bacillati</taxon>
        <taxon>Actinomycetota</taxon>
        <taxon>Actinomycetes</taxon>
        <taxon>Pseudonocardiales</taxon>
        <taxon>Pseudonocardiaceae</taxon>
        <taxon>Actinoalloteichus</taxon>
        <taxon>Actinoalloteichus cyanogriseus</taxon>
    </lineage>
</organism>
<evidence type="ECO:0000313" key="1">
    <source>
        <dbReference type="EMBL" id="MCP2330945.1"/>
    </source>
</evidence>
<sequence>MTGPVTVALGGDPGADEWHRRALAGLGGAFRVVAGPAGAEVLLVDCGVPGWSDRLRERSDRTRVVVLSRPVAAVLPLVEGLTARSVRCVLDAPRPTLPGWAARAPGGRLPLAGAELLDLDIRLPAGDAHTALATQLAVARGLVPGLGALAPVELRPDGYSLVSHRADHDVLLTGGVDGDGPVLVLDAVGSAVRWSVTLGPRSTLVRHDPAGVRCDALPEVNDRRGLWEAVRAVLASGAPSPLDTLPVLQETAALLR</sequence>
<protein>
    <submittedName>
        <fullName evidence="1">Uncharacterized protein</fullName>
    </submittedName>
</protein>
<proteinExistence type="predicted"/>
<keyword evidence="2" id="KW-1185">Reference proteome</keyword>
<comment type="caution">
    <text evidence="1">The sequence shown here is derived from an EMBL/GenBank/DDBJ whole genome shotgun (WGS) entry which is preliminary data.</text>
</comment>
<accession>A0ABT1JEM2</accession>
<gene>
    <name evidence="1" type="ORF">G443_001215</name>
</gene>